<keyword evidence="1" id="KW-0732">Signal</keyword>
<feature type="non-terminal residue" evidence="2">
    <location>
        <position position="1"/>
    </location>
</feature>
<feature type="chain" id="PRO_5002054758" evidence="1">
    <location>
        <begin position="28"/>
        <end position="252"/>
    </location>
</feature>
<proteinExistence type="predicted"/>
<evidence type="ECO:0000256" key="1">
    <source>
        <dbReference type="SAM" id="SignalP"/>
    </source>
</evidence>
<reference evidence="2" key="2">
    <citation type="submission" date="2014-07" db="EMBL/GenBank/DDBJ databases">
        <authorList>
            <person name="Hull J."/>
        </authorList>
    </citation>
    <scope>NUCLEOTIDE SEQUENCE</scope>
</reference>
<evidence type="ECO:0000313" key="2">
    <source>
        <dbReference type="EMBL" id="JAG28379.1"/>
    </source>
</evidence>
<gene>
    <name evidence="2" type="primary">trpD_1</name>
    <name evidence="2" type="ORF">CM83_9903</name>
</gene>
<keyword evidence="2" id="KW-0808">Transferase</keyword>
<dbReference type="EMBL" id="GBHO01015225">
    <property type="protein sequence ID" value="JAG28379.1"/>
    <property type="molecule type" value="Transcribed_RNA"/>
</dbReference>
<dbReference type="AlphaFoldDB" id="A0A0A9Y883"/>
<sequence length="252" mass="25595">VVLSACTNARIMRVYCLFFLIALCGAADDTTSTTSTTTSAVTSAVSSAVASASNLTIGGVLGKINSTSSSGLDGKHNIVVKGIELGNLTAQSIISLGAHAIGNATEMAQKGVDVALNMGRQSMNVARQVGNKTRELVEALPGSKFIPTSIISNATSFGVGASEKLLNSSLSAVKTGIKMGNNVGQTVLNKTSSAVSAVHDQVNKAHLLATNTAKSAINGTISHVSNSISGVGKWISRFGNRLTNSANITSSG</sequence>
<feature type="signal peptide" evidence="1">
    <location>
        <begin position="1"/>
        <end position="27"/>
    </location>
</feature>
<reference evidence="2" key="1">
    <citation type="journal article" date="2014" name="PLoS ONE">
        <title>Transcriptome-Based Identification of ABC Transporters in the Western Tarnished Plant Bug Lygus hesperus.</title>
        <authorList>
            <person name="Hull J.J."/>
            <person name="Chaney K."/>
            <person name="Geib S.M."/>
            <person name="Fabrick J.A."/>
            <person name="Brent C.S."/>
            <person name="Walsh D."/>
            <person name="Lavine L.C."/>
        </authorList>
    </citation>
    <scope>NUCLEOTIDE SEQUENCE</scope>
</reference>
<protein>
    <submittedName>
        <fullName evidence="2">Anthranilate phosphoribosyltransferase</fullName>
    </submittedName>
</protein>
<accession>A0A0A9Y883</accession>
<name>A0A0A9Y883_LYGHE</name>
<keyword evidence="2" id="KW-0328">Glycosyltransferase</keyword>
<dbReference type="GO" id="GO:0016757">
    <property type="term" value="F:glycosyltransferase activity"/>
    <property type="evidence" value="ECO:0007669"/>
    <property type="project" value="UniProtKB-KW"/>
</dbReference>
<organism evidence="2">
    <name type="scientific">Lygus hesperus</name>
    <name type="common">Western plant bug</name>
    <dbReference type="NCBI Taxonomy" id="30085"/>
    <lineage>
        <taxon>Eukaryota</taxon>
        <taxon>Metazoa</taxon>
        <taxon>Ecdysozoa</taxon>
        <taxon>Arthropoda</taxon>
        <taxon>Hexapoda</taxon>
        <taxon>Insecta</taxon>
        <taxon>Pterygota</taxon>
        <taxon>Neoptera</taxon>
        <taxon>Paraneoptera</taxon>
        <taxon>Hemiptera</taxon>
        <taxon>Heteroptera</taxon>
        <taxon>Panheteroptera</taxon>
        <taxon>Cimicomorpha</taxon>
        <taxon>Miridae</taxon>
        <taxon>Mirini</taxon>
        <taxon>Lygus</taxon>
    </lineage>
</organism>